<proteinExistence type="predicted"/>
<dbReference type="Proteomes" id="UP001295740">
    <property type="component" value="Unassembled WGS sequence"/>
</dbReference>
<organism evidence="2 3">
    <name type="scientific">Anthostomella pinea</name>
    <dbReference type="NCBI Taxonomy" id="933095"/>
    <lineage>
        <taxon>Eukaryota</taxon>
        <taxon>Fungi</taxon>
        <taxon>Dikarya</taxon>
        <taxon>Ascomycota</taxon>
        <taxon>Pezizomycotina</taxon>
        <taxon>Sordariomycetes</taxon>
        <taxon>Xylariomycetidae</taxon>
        <taxon>Xylariales</taxon>
        <taxon>Xylariaceae</taxon>
        <taxon>Anthostomella</taxon>
    </lineage>
</organism>
<dbReference type="AlphaFoldDB" id="A0AAI8YQD6"/>
<sequence>MQSHAPPEYDDTPPRYDASQASQNNPSWPYRPFPPVVNAYYKMKATFTFHLGDESDREMFAVRAHTGLAGGGPGRPGITIHNGPTDKHPLLAAAGQEGGLSPYSVISLPPFPGSSDNLSTETMRAAMRRACLTYRFTIEVGESPAWQRQEFEWRKCEGGEGNELFDSPFTCWFKLVKRSEQGGAAAESKALDEGGHIGPNSQGDVVVAALGWHGTWTMTPFRLQFMGTGLTGVFGRRWALMVIATALRLWTLKYQKTRFGTEFVS</sequence>
<evidence type="ECO:0000313" key="3">
    <source>
        <dbReference type="Proteomes" id="UP001295740"/>
    </source>
</evidence>
<evidence type="ECO:0000256" key="1">
    <source>
        <dbReference type="SAM" id="MobiDB-lite"/>
    </source>
</evidence>
<dbReference type="EMBL" id="CAUWAG010000020">
    <property type="protein sequence ID" value="CAJ2513325.1"/>
    <property type="molecule type" value="Genomic_DNA"/>
</dbReference>
<reference evidence="2" key="1">
    <citation type="submission" date="2023-10" db="EMBL/GenBank/DDBJ databases">
        <authorList>
            <person name="Hackl T."/>
        </authorList>
    </citation>
    <scope>NUCLEOTIDE SEQUENCE</scope>
</reference>
<evidence type="ECO:0000313" key="2">
    <source>
        <dbReference type="EMBL" id="CAJ2513325.1"/>
    </source>
</evidence>
<keyword evidence="3" id="KW-1185">Reference proteome</keyword>
<accession>A0AAI8YQD6</accession>
<comment type="caution">
    <text evidence="2">The sequence shown here is derived from an EMBL/GenBank/DDBJ whole genome shotgun (WGS) entry which is preliminary data.</text>
</comment>
<protein>
    <submittedName>
        <fullName evidence="2">Uu.00g014440.m01.CDS01</fullName>
    </submittedName>
</protein>
<feature type="region of interest" description="Disordered" evidence="1">
    <location>
        <begin position="1"/>
        <end position="29"/>
    </location>
</feature>
<name>A0AAI8YQD6_9PEZI</name>
<gene>
    <name evidence="2" type="ORF">KHLLAP_LOCUS13793</name>
</gene>